<accession>A0A0G3XGP6</accession>
<name>A0A0G3XGP6_9SPHN</name>
<evidence type="ECO:0000313" key="3">
    <source>
        <dbReference type="EMBL" id="AKM09794.1"/>
    </source>
</evidence>
<keyword evidence="1" id="KW-1133">Transmembrane helix</keyword>
<keyword evidence="1" id="KW-0472">Membrane</keyword>
<dbReference type="InterPro" id="IPR035919">
    <property type="entry name" value="EAL_sf"/>
</dbReference>
<dbReference type="PANTHER" id="PTHR33121">
    <property type="entry name" value="CYCLIC DI-GMP PHOSPHODIESTERASE PDEF"/>
    <property type="match status" value="1"/>
</dbReference>
<dbReference type="KEGG" id="cna:AB433_07040"/>
<feature type="transmembrane region" description="Helical" evidence="1">
    <location>
        <begin position="21"/>
        <end position="43"/>
    </location>
</feature>
<dbReference type="Proteomes" id="UP000035287">
    <property type="component" value="Chromosome"/>
</dbReference>
<dbReference type="CDD" id="cd01948">
    <property type="entry name" value="EAL"/>
    <property type="match status" value="1"/>
</dbReference>
<dbReference type="PATRIC" id="fig|1348774.3.peg.1471"/>
<evidence type="ECO:0000256" key="1">
    <source>
        <dbReference type="SAM" id="Phobius"/>
    </source>
</evidence>
<keyword evidence="4" id="KW-1185">Reference proteome</keyword>
<gene>
    <name evidence="3" type="ORF">AB433_07040</name>
</gene>
<dbReference type="STRING" id="1348774.AB433_07040"/>
<dbReference type="Pfam" id="PF00563">
    <property type="entry name" value="EAL"/>
    <property type="match status" value="1"/>
</dbReference>
<dbReference type="AlphaFoldDB" id="A0A0G3XGP6"/>
<dbReference type="InterPro" id="IPR001633">
    <property type="entry name" value="EAL_dom"/>
</dbReference>
<dbReference type="PANTHER" id="PTHR33121:SF70">
    <property type="entry name" value="SIGNALING PROTEIN YKOW"/>
    <property type="match status" value="1"/>
</dbReference>
<protein>
    <recommendedName>
        <fullName evidence="2">EAL domain-containing protein</fullName>
    </recommendedName>
</protein>
<dbReference type="PROSITE" id="PS50883">
    <property type="entry name" value="EAL"/>
    <property type="match status" value="1"/>
</dbReference>
<dbReference type="SUPFAM" id="SSF141868">
    <property type="entry name" value="EAL domain-like"/>
    <property type="match status" value="1"/>
</dbReference>
<dbReference type="Gene3D" id="3.20.20.450">
    <property type="entry name" value="EAL domain"/>
    <property type="match status" value="1"/>
</dbReference>
<dbReference type="InterPro" id="IPR050706">
    <property type="entry name" value="Cyclic-di-GMP_PDE-like"/>
</dbReference>
<feature type="transmembrane region" description="Helical" evidence="1">
    <location>
        <begin position="302"/>
        <end position="323"/>
    </location>
</feature>
<reference evidence="3 4" key="1">
    <citation type="submission" date="2015-06" db="EMBL/GenBank/DDBJ databases">
        <authorList>
            <person name="Zeng Y."/>
            <person name="Huang Y."/>
        </authorList>
    </citation>
    <scope>NUCLEOTIDE SEQUENCE [LARGE SCALE GENOMIC DNA]</scope>
    <source>
        <strain evidence="3 4">PQ-2</strain>
    </source>
</reference>
<dbReference type="SMART" id="SM00052">
    <property type="entry name" value="EAL"/>
    <property type="match status" value="1"/>
</dbReference>
<dbReference type="EMBL" id="CP011770">
    <property type="protein sequence ID" value="AKM09794.1"/>
    <property type="molecule type" value="Genomic_DNA"/>
</dbReference>
<evidence type="ECO:0000313" key="4">
    <source>
        <dbReference type="Proteomes" id="UP000035287"/>
    </source>
</evidence>
<dbReference type="GO" id="GO:0071111">
    <property type="term" value="F:cyclic-guanylate-specific phosphodiesterase activity"/>
    <property type="evidence" value="ECO:0007669"/>
    <property type="project" value="InterPro"/>
</dbReference>
<feature type="transmembrane region" description="Helical" evidence="1">
    <location>
        <begin position="273"/>
        <end position="293"/>
    </location>
</feature>
<evidence type="ECO:0000259" key="2">
    <source>
        <dbReference type="PROSITE" id="PS50883"/>
    </source>
</evidence>
<feature type="domain" description="EAL" evidence="2">
    <location>
        <begin position="504"/>
        <end position="755"/>
    </location>
</feature>
<keyword evidence="1" id="KW-0812">Transmembrane</keyword>
<sequence length="765" mass="83556">MKRPDFAFPFASAHRGTKTRLWQLAAALFGMVLLQTLAVPYAIELLPRSFAALVDPRQPSGKIVLIDIDTPNFFSDRTVAQRQAEAVRIASDAGAEAIFIEGRFSENDVGIPALAEAIARSRSPVTIGWPPGFGTNEKSIGLRMDRRASFPGVHETVDANQVSLFGFVVSGVSPYEIGEEKYDTFAFAISGASQQPGAFPIDYRYRTEDLPVESLLQLENAPDARSSISGKRVVISAAANTEDDLVLIPTKLGLPTIYVAILAAETLSAGPPVAVDLTASTLLPFIVIAFAIFMRRQERRKLYLVCGLALFFLPYILAPFGVIVPTGNGIVLLLLYLAFRARAAWMERAAGMERLSGLPNFHALEDDYAARQGRLVVAKIENYEAILASLEPASHSIFVRQIGQRLSIGGSNRIYTDTTGHFAWFDDLEHARSHVAGLLALTNSPIRIGDRTLDFSASFGLLDCEIGKARQAISATVVAAEQAATRRTQIAFVSEQDGFDANWQLSLLASLDAAIKREQIYLLYQPQRSFADGSLVGCEALVRWRHPERGVISPSQFIPQIERAGRLKPLTAHTLRLAARASRSFEREGLRISVNVSATMIADDDFPAFIEENVLASGGRPEAITIEVTETAKIPDLDRAANNLGKLQSRGFHIALDDFGTGEANLSLLVALPCDELKIDRSFVVLAQHSDRARMVIGALAQTTNRSGMRLVAEGIETEDDRVILSELGCEIGQGYFFGRPQPLVSVLEMLDQQAETPPEKLTLY</sequence>
<proteinExistence type="predicted"/>
<organism evidence="3 4">
    <name type="scientific">Croceicoccus naphthovorans</name>
    <dbReference type="NCBI Taxonomy" id="1348774"/>
    <lineage>
        <taxon>Bacteria</taxon>
        <taxon>Pseudomonadati</taxon>
        <taxon>Pseudomonadota</taxon>
        <taxon>Alphaproteobacteria</taxon>
        <taxon>Sphingomonadales</taxon>
        <taxon>Erythrobacteraceae</taxon>
        <taxon>Croceicoccus</taxon>
    </lineage>
</organism>